<reference evidence="2 3" key="1">
    <citation type="submission" date="2024-10" db="EMBL/GenBank/DDBJ databases">
        <title>Updated reference genomes for cyclostephanoid diatoms.</title>
        <authorList>
            <person name="Roberts W.R."/>
            <person name="Alverson A.J."/>
        </authorList>
    </citation>
    <scope>NUCLEOTIDE SEQUENCE [LARGE SCALE GENOMIC DNA]</scope>
    <source>
        <strain evidence="2 3">AJA276-08</strain>
    </source>
</reference>
<protein>
    <recommendedName>
        <fullName evidence="4">K Homology domain-containing protein</fullName>
    </recommendedName>
</protein>
<sequence length="337" mass="37750">MNDAFIAQLLTIDKDDDMKRIHDDMDGVPKGDGLVLADAADDEENETGGDGSPQVRSMAIPRWLSTPEVRKYLVGTGGEGLKALEDEYECVVVITGHNSNCKDPNLPGYHLPHLLVTMTGTDVRNLGRLRRKIENRLIEYVIDNSPKRVVVGDNGEKVVGPPPSLGRLLYSLGISAADASPRTKDKQPDRTVLVRSPKTSSLYDRKPNDDGTMPEYETRKVWMNVCELPQDPTTLEYHGRFLASKSLRSYYRTTYNCKVDVYGVWEGEDGQPGDIEGLMCAPYVLITSTDEKSSVDKCLMHVEHRIREHEDKYGMSRAGGRRVLRGEKRHKPQSMES</sequence>
<dbReference type="SUPFAM" id="SSF54791">
    <property type="entry name" value="Eukaryotic type KH-domain (KH-domain type I)"/>
    <property type="match status" value="1"/>
</dbReference>
<proteinExistence type="predicted"/>
<dbReference type="AlphaFoldDB" id="A0ABD3QSL1"/>
<name>A0ABD3QSL1_9STRA</name>
<evidence type="ECO:0000256" key="1">
    <source>
        <dbReference type="SAM" id="MobiDB-lite"/>
    </source>
</evidence>
<feature type="region of interest" description="Disordered" evidence="1">
    <location>
        <begin position="311"/>
        <end position="337"/>
    </location>
</feature>
<feature type="compositionally biased region" description="Basic residues" evidence="1">
    <location>
        <begin position="319"/>
        <end position="337"/>
    </location>
</feature>
<dbReference type="EMBL" id="JALLAZ020000114">
    <property type="protein sequence ID" value="KAL3803418.1"/>
    <property type="molecule type" value="Genomic_DNA"/>
</dbReference>
<dbReference type="InterPro" id="IPR036612">
    <property type="entry name" value="KH_dom_type_1_sf"/>
</dbReference>
<accession>A0ABD3QSL1</accession>
<comment type="caution">
    <text evidence="2">The sequence shown here is derived from an EMBL/GenBank/DDBJ whole genome shotgun (WGS) entry which is preliminary data.</text>
</comment>
<evidence type="ECO:0008006" key="4">
    <source>
        <dbReference type="Google" id="ProtNLM"/>
    </source>
</evidence>
<dbReference type="Proteomes" id="UP001530315">
    <property type="component" value="Unassembled WGS sequence"/>
</dbReference>
<evidence type="ECO:0000313" key="2">
    <source>
        <dbReference type="EMBL" id="KAL3803418.1"/>
    </source>
</evidence>
<evidence type="ECO:0000313" key="3">
    <source>
        <dbReference type="Proteomes" id="UP001530315"/>
    </source>
</evidence>
<gene>
    <name evidence="2" type="ORF">ACHAW5_001916</name>
</gene>
<organism evidence="2 3">
    <name type="scientific">Stephanodiscus triporus</name>
    <dbReference type="NCBI Taxonomy" id="2934178"/>
    <lineage>
        <taxon>Eukaryota</taxon>
        <taxon>Sar</taxon>
        <taxon>Stramenopiles</taxon>
        <taxon>Ochrophyta</taxon>
        <taxon>Bacillariophyta</taxon>
        <taxon>Coscinodiscophyceae</taxon>
        <taxon>Thalassiosirophycidae</taxon>
        <taxon>Stephanodiscales</taxon>
        <taxon>Stephanodiscaceae</taxon>
        <taxon>Stephanodiscus</taxon>
    </lineage>
</organism>
<keyword evidence="3" id="KW-1185">Reference proteome</keyword>